<dbReference type="RefSeq" id="XP_002681696.1">
    <property type="nucleotide sequence ID" value="XM_002681650.1"/>
</dbReference>
<dbReference type="GeneID" id="8855105"/>
<dbReference type="KEGG" id="ngr:NAEGRDRAFT_30577"/>
<evidence type="ECO:0000313" key="7">
    <source>
        <dbReference type="Proteomes" id="UP000006671"/>
    </source>
</evidence>
<organism evidence="7">
    <name type="scientific">Naegleria gruberi</name>
    <name type="common">Amoeba</name>
    <dbReference type="NCBI Taxonomy" id="5762"/>
    <lineage>
        <taxon>Eukaryota</taxon>
        <taxon>Discoba</taxon>
        <taxon>Heterolobosea</taxon>
        <taxon>Tetramitia</taxon>
        <taxon>Eutetramitia</taxon>
        <taxon>Vahlkampfiidae</taxon>
        <taxon>Naegleria</taxon>
    </lineage>
</organism>
<feature type="domain" description="Exonuclease" evidence="5">
    <location>
        <begin position="9"/>
        <end position="183"/>
    </location>
</feature>
<evidence type="ECO:0000256" key="2">
    <source>
        <dbReference type="ARBA" id="ARBA00022722"/>
    </source>
</evidence>
<dbReference type="SMART" id="SM00479">
    <property type="entry name" value="EXOIII"/>
    <property type="match status" value="1"/>
</dbReference>
<evidence type="ECO:0000256" key="3">
    <source>
        <dbReference type="ARBA" id="ARBA00022801"/>
    </source>
</evidence>
<name>D2V2T3_NAEGR</name>
<dbReference type="InParanoid" id="D2V2T3"/>
<dbReference type="InterPro" id="IPR013520">
    <property type="entry name" value="Ribonucl_H"/>
</dbReference>
<dbReference type="OMA" id="AFFHYRN"/>
<dbReference type="STRING" id="5762.D2V2T3"/>
<dbReference type="GO" id="GO:0003676">
    <property type="term" value="F:nucleic acid binding"/>
    <property type="evidence" value="ECO:0007669"/>
    <property type="project" value="InterPro"/>
</dbReference>
<dbReference type="PANTHER" id="PTHR11046">
    <property type="entry name" value="OLIGORIBONUCLEASE, MITOCHONDRIAL"/>
    <property type="match status" value="1"/>
</dbReference>
<accession>D2V2T3</accession>
<dbReference type="FunFam" id="3.30.420.10:FF:000003">
    <property type="entry name" value="Oligoribonuclease"/>
    <property type="match status" value="1"/>
</dbReference>
<dbReference type="PANTHER" id="PTHR11046:SF0">
    <property type="entry name" value="OLIGORIBONUCLEASE, MITOCHONDRIAL"/>
    <property type="match status" value="1"/>
</dbReference>
<protein>
    <submittedName>
        <fullName evidence="6">Predicted protein</fullName>
    </submittedName>
</protein>
<dbReference type="AlphaFoldDB" id="D2V2T3"/>
<evidence type="ECO:0000256" key="4">
    <source>
        <dbReference type="ARBA" id="ARBA00022839"/>
    </source>
</evidence>
<dbReference type="GO" id="GO:0000175">
    <property type="term" value="F:3'-5'-RNA exonuclease activity"/>
    <property type="evidence" value="ECO:0007669"/>
    <property type="project" value="InterPro"/>
</dbReference>
<dbReference type="SUPFAM" id="SSF53098">
    <property type="entry name" value="Ribonuclease H-like"/>
    <property type="match status" value="1"/>
</dbReference>
<dbReference type="InterPro" id="IPR036397">
    <property type="entry name" value="RNaseH_sf"/>
</dbReference>
<comment type="similarity">
    <text evidence="1">Belongs to the oligoribonuclease family.</text>
</comment>
<dbReference type="CDD" id="cd06135">
    <property type="entry name" value="Orn"/>
    <property type="match status" value="1"/>
</dbReference>
<dbReference type="FunCoup" id="D2V2T3">
    <property type="interactions" value="437"/>
</dbReference>
<dbReference type="GO" id="GO:0005739">
    <property type="term" value="C:mitochondrion"/>
    <property type="evidence" value="ECO:0007669"/>
    <property type="project" value="TreeGrafter"/>
</dbReference>
<keyword evidence="7" id="KW-1185">Reference proteome</keyword>
<dbReference type="Proteomes" id="UP000006671">
    <property type="component" value="Unassembled WGS sequence"/>
</dbReference>
<dbReference type="VEuPathDB" id="AmoebaDB:NAEGRDRAFT_30577"/>
<dbReference type="eggNOG" id="KOG3242">
    <property type="taxonomic scope" value="Eukaryota"/>
</dbReference>
<dbReference type="Gene3D" id="3.30.420.10">
    <property type="entry name" value="Ribonuclease H-like superfamily/Ribonuclease H"/>
    <property type="match status" value="1"/>
</dbReference>
<proteinExistence type="inferred from homology"/>
<evidence type="ECO:0000259" key="5">
    <source>
        <dbReference type="SMART" id="SM00479"/>
    </source>
</evidence>
<dbReference type="NCBIfam" id="NF003765">
    <property type="entry name" value="PRK05359.1"/>
    <property type="match status" value="1"/>
</dbReference>
<keyword evidence="3" id="KW-0378">Hydrolase</keyword>
<dbReference type="Pfam" id="PF00929">
    <property type="entry name" value="RNase_T"/>
    <property type="match status" value="1"/>
</dbReference>
<keyword evidence="4" id="KW-0269">Exonuclease</keyword>
<evidence type="ECO:0000313" key="6">
    <source>
        <dbReference type="EMBL" id="EFC48952.1"/>
    </source>
</evidence>
<evidence type="ECO:0000256" key="1">
    <source>
        <dbReference type="ARBA" id="ARBA00009921"/>
    </source>
</evidence>
<dbReference type="InterPro" id="IPR012337">
    <property type="entry name" value="RNaseH-like_sf"/>
</dbReference>
<gene>
    <name evidence="6" type="ORF">NAEGRDRAFT_30577</name>
</gene>
<dbReference type="OrthoDB" id="270189at2759"/>
<sequence>MTTTLVQDPIVWVDMEMTGLDIDSDHILEIAVIITDGNLNIIAQLDSLIVHQSDSVLDNMNDWCKQHHGDSGLTAAVRKSSFSIQQVEDTVLDFVKHYVASERLAPLAGNSVYCDRLFMKKEMKRLDEYLHYRIIDVSSIKELARRWSPETLTKVVKTGAHRALDDIKESIEELKVYKKHLFKLE</sequence>
<dbReference type="InterPro" id="IPR022894">
    <property type="entry name" value="Oligoribonuclease"/>
</dbReference>
<dbReference type="EMBL" id="GG738849">
    <property type="protein sequence ID" value="EFC48952.1"/>
    <property type="molecule type" value="Genomic_DNA"/>
</dbReference>
<reference evidence="6 7" key="1">
    <citation type="journal article" date="2010" name="Cell">
        <title>The genome of Naegleria gruberi illuminates early eukaryotic versatility.</title>
        <authorList>
            <person name="Fritz-Laylin L.K."/>
            <person name="Prochnik S.E."/>
            <person name="Ginger M.L."/>
            <person name="Dacks J.B."/>
            <person name="Carpenter M.L."/>
            <person name="Field M.C."/>
            <person name="Kuo A."/>
            <person name="Paredez A."/>
            <person name="Chapman J."/>
            <person name="Pham J."/>
            <person name="Shu S."/>
            <person name="Neupane R."/>
            <person name="Cipriano M."/>
            <person name="Mancuso J."/>
            <person name="Tu H."/>
            <person name="Salamov A."/>
            <person name="Lindquist E."/>
            <person name="Shapiro H."/>
            <person name="Lucas S."/>
            <person name="Grigoriev I.V."/>
            <person name="Cande W.Z."/>
            <person name="Fulton C."/>
            <person name="Rokhsar D.S."/>
            <person name="Dawson S.C."/>
        </authorList>
    </citation>
    <scope>NUCLEOTIDE SEQUENCE [LARGE SCALE GENOMIC DNA]</scope>
    <source>
        <strain evidence="6 7">NEG-M</strain>
    </source>
</reference>
<keyword evidence="2" id="KW-0540">Nuclease</keyword>